<evidence type="ECO:0000256" key="3">
    <source>
        <dbReference type="ARBA" id="ARBA00022695"/>
    </source>
</evidence>
<keyword evidence="4" id="KW-0239">DNA-directed DNA polymerase</keyword>
<feature type="non-terminal residue" evidence="5">
    <location>
        <position position="220"/>
    </location>
</feature>
<gene>
    <name evidence="5" type="ORF">EZS28_043118</name>
</gene>
<sequence length="220" mass="25036">MHNRMLNQLKNQNIELDLNHKWVKGYSMSQLNAGKNVHAYEKAEDPQFAMEKGLSIDTTYYKQQQLEKPLSRLSTPVMRSGSVGELFKGAHSRVVRKPSQSAMTIKVTMGNFFSVGVNCICCHTPIRASVQNPEVQSLITELAAYISPHIQYFAQFAALFTGNFCIQWAAKHGCRIEASKRFIRSASIISRIMRKIVNQINGENNNKKERIKSEQRMEVL</sequence>
<evidence type="ECO:0000256" key="4">
    <source>
        <dbReference type="ARBA" id="ARBA00022932"/>
    </source>
</evidence>
<keyword evidence="3" id="KW-0548">Nucleotidyltransferase</keyword>
<reference evidence="5 6" key="1">
    <citation type="submission" date="2019-03" db="EMBL/GenBank/DDBJ databases">
        <title>Single cell metagenomics reveals metabolic interactions within the superorganism composed of flagellate Streblomastix strix and complex community of Bacteroidetes bacteria on its surface.</title>
        <authorList>
            <person name="Treitli S.C."/>
            <person name="Kolisko M."/>
            <person name="Husnik F."/>
            <person name="Keeling P."/>
            <person name="Hampl V."/>
        </authorList>
    </citation>
    <scope>NUCLEOTIDE SEQUENCE [LARGE SCALE GENOMIC DNA]</scope>
    <source>
        <strain evidence="5">ST1C</strain>
    </source>
</reference>
<dbReference type="InterPro" id="IPR043502">
    <property type="entry name" value="DNA/RNA_pol_sf"/>
</dbReference>
<evidence type="ECO:0000313" key="5">
    <source>
        <dbReference type="EMBL" id="KAA6361355.1"/>
    </source>
</evidence>
<dbReference type="Gene3D" id="1.10.132.60">
    <property type="entry name" value="DNA polymerase family B, C-terminal domain"/>
    <property type="match status" value="1"/>
</dbReference>
<comment type="caution">
    <text evidence="5">The sequence shown here is derived from an EMBL/GenBank/DDBJ whole genome shotgun (WGS) entry which is preliminary data.</text>
</comment>
<dbReference type="GO" id="GO:0003887">
    <property type="term" value="F:DNA-directed DNA polymerase activity"/>
    <property type="evidence" value="ECO:0007669"/>
    <property type="project" value="UniProtKB-KW"/>
</dbReference>
<protein>
    <recommendedName>
        <fullName evidence="1">DNA-directed DNA polymerase</fullName>
        <ecNumber evidence="1">2.7.7.7</ecNumber>
    </recommendedName>
</protein>
<keyword evidence="2" id="KW-0808">Transferase</keyword>
<accession>A0A5J4TVB7</accession>
<name>A0A5J4TVB7_9EUKA</name>
<dbReference type="OrthoDB" id="2414538at2759"/>
<evidence type="ECO:0000256" key="1">
    <source>
        <dbReference type="ARBA" id="ARBA00012417"/>
    </source>
</evidence>
<dbReference type="InterPro" id="IPR042087">
    <property type="entry name" value="DNA_pol_B_thumb"/>
</dbReference>
<dbReference type="SUPFAM" id="SSF56672">
    <property type="entry name" value="DNA/RNA polymerases"/>
    <property type="match status" value="1"/>
</dbReference>
<proteinExistence type="predicted"/>
<dbReference type="AlphaFoldDB" id="A0A5J4TVB7"/>
<organism evidence="5 6">
    <name type="scientific">Streblomastix strix</name>
    <dbReference type="NCBI Taxonomy" id="222440"/>
    <lineage>
        <taxon>Eukaryota</taxon>
        <taxon>Metamonada</taxon>
        <taxon>Preaxostyla</taxon>
        <taxon>Oxymonadida</taxon>
        <taxon>Streblomastigidae</taxon>
        <taxon>Streblomastix</taxon>
    </lineage>
</organism>
<dbReference type="EMBL" id="SNRW01025674">
    <property type="protein sequence ID" value="KAA6361355.1"/>
    <property type="molecule type" value="Genomic_DNA"/>
</dbReference>
<evidence type="ECO:0000313" key="6">
    <source>
        <dbReference type="Proteomes" id="UP000324800"/>
    </source>
</evidence>
<dbReference type="Proteomes" id="UP000324800">
    <property type="component" value="Unassembled WGS sequence"/>
</dbReference>
<dbReference type="EC" id="2.7.7.7" evidence="1"/>
<evidence type="ECO:0000256" key="2">
    <source>
        <dbReference type="ARBA" id="ARBA00022679"/>
    </source>
</evidence>